<dbReference type="GO" id="GO:0005737">
    <property type="term" value="C:cytoplasm"/>
    <property type="evidence" value="ECO:0007669"/>
    <property type="project" value="UniProtKB-SubCell"/>
</dbReference>
<dbReference type="PANTHER" id="PTHR42749">
    <property type="entry name" value="CELL SHAPE-DETERMINING PROTEIN MREB"/>
    <property type="match status" value="1"/>
</dbReference>
<dbReference type="InterPro" id="IPR056546">
    <property type="entry name" value="MreB_MamK-like"/>
</dbReference>
<dbReference type="InterPro" id="IPR043129">
    <property type="entry name" value="ATPase_NBD"/>
</dbReference>
<keyword evidence="3 6" id="KW-0067">ATP-binding</keyword>
<dbReference type="Pfam" id="PF06723">
    <property type="entry name" value="MreB_Mbl"/>
    <property type="match status" value="1"/>
</dbReference>
<evidence type="ECO:0000256" key="5">
    <source>
        <dbReference type="ARBA" id="ARBA00023458"/>
    </source>
</evidence>
<name>A0A955J1T4_UNCKA</name>
<dbReference type="GO" id="GO:0008360">
    <property type="term" value="P:regulation of cell shape"/>
    <property type="evidence" value="ECO:0007669"/>
    <property type="project" value="UniProtKB-UniRule"/>
</dbReference>
<dbReference type="AlphaFoldDB" id="A0A955J1T4"/>
<dbReference type="Gene3D" id="3.30.420.40">
    <property type="match status" value="2"/>
</dbReference>
<reference evidence="7" key="1">
    <citation type="submission" date="2020-04" db="EMBL/GenBank/DDBJ databases">
        <authorList>
            <person name="Zhang T."/>
        </authorList>
    </citation>
    <scope>NUCLEOTIDE SEQUENCE</scope>
    <source>
        <strain evidence="7">HKST-UBA79</strain>
    </source>
</reference>
<keyword evidence="4 6" id="KW-0133">Cell shape</keyword>
<dbReference type="GO" id="GO:0005524">
    <property type="term" value="F:ATP binding"/>
    <property type="evidence" value="ECO:0007669"/>
    <property type="project" value="UniProtKB-KW"/>
</dbReference>
<protein>
    <recommendedName>
        <fullName evidence="6">Cell shape-determining protein MreB</fullName>
    </recommendedName>
</protein>
<organism evidence="7 8">
    <name type="scientific">candidate division WWE3 bacterium</name>
    <dbReference type="NCBI Taxonomy" id="2053526"/>
    <lineage>
        <taxon>Bacteria</taxon>
        <taxon>Katanobacteria</taxon>
    </lineage>
</organism>
<gene>
    <name evidence="6" type="primary">mreB</name>
    <name evidence="7" type="ORF">KC980_02515</name>
</gene>
<dbReference type="Proteomes" id="UP000740557">
    <property type="component" value="Unassembled WGS sequence"/>
</dbReference>
<evidence type="ECO:0000256" key="1">
    <source>
        <dbReference type="ARBA" id="ARBA00022490"/>
    </source>
</evidence>
<dbReference type="NCBIfam" id="TIGR00904">
    <property type="entry name" value="mreB"/>
    <property type="match status" value="1"/>
</dbReference>
<evidence type="ECO:0000313" key="7">
    <source>
        <dbReference type="EMBL" id="MCA9308359.1"/>
    </source>
</evidence>
<comment type="caution">
    <text evidence="6">Lacks conserved residue(s) required for the propagation of feature annotation.</text>
</comment>
<dbReference type="CDD" id="cd10225">
    <property type="entry name" value="ASKHA_NBD_MreB-like"/>
    <property type="match status" value="1"/>
</dbReference>
<dbReference type="NCBIfam" id="NF010539">
    <property type="entry name" value="PRK13927.1"/>
    <property type="match status" value="1"/>
</dbReference>
<comment type="subcellular location">
    <subcellularLocation>
        <location evidence="6">Cytoplasm</location>
    </subcellularLocation>
    <text evidence="6">Membrane-associated.</text>
</comment>
<dbReference type="InterPro" id="IPR004753">
    <property type="entry name" value="MreB"/>
</dbReference>
<feature type="binding site" evidence="6">
    <location>
        <begin position="19"/>
        <end position="21"/>
    </location>
    <ligand>
        <name>ATP</name>
        <dbReference type="ChEBI" id="CHEBI:30616"/>
    </ligand>
</feature>
<sequence>MINRILGYFSHDIGIDLGTANTLVYVKGKGILVREPSVVTINKKTREVLAVGSEAKRMLGKTPRMIEAIRPLREGVISDFYVAEKMLEYFIKSVHDVPSRFPKIPRPRVVLGIPSSVTSVERKAVLDAARNAGAREAYLIEEPMAAAIGAGLPVQEPRGNLIVDMGGGTTEIAVISLGGIVISKSLKLAGDELDKAIVNYARAKYNLLLGERSAEDIKFTAGSAMAFANEYDLEIYFRGRDLKTGLPKSVAVSAGEIREALKEPIYTIIDAVKDTIYETPAELVPDILSNGITLAGGTSKLKNLDALMSKELNVPVHRAKDSLTCVVRGCGIVLDDLELLKKVRVS</sequence>
<dbReference type="EMBL" id="JAGQNX010000071">
    <property type="protein sequence ID" value="MCA9308359.1"/>
    <property type="molecule type" value="Genomic_DNA"/>
</dbReference>
<evidence type="ECO:0000313" key="8">
    <source>
        <dbReference type="Proteomes" id="UP000740557"/>
    </source>
</evidence>
<evidence type="ECO:0000256" key="2">
    <source>
        <dbReference type="ARBA" id="ARBA00022741"/>
    </source>
</evidence>
<dbReference type="PRINTS" id="PR01652">
    <property type="entry name" value="SHAPEPROTEIN"/>
</dbReference>
<evidence type="ECO:0000256" key="3">
    <source>
        <dbReference type="ARBA" id="ARBA00022840"/>
    </source>
</evidence>
<accession>A0A955J1T4</accession>
<feature type="binding site" evidence="6">
    <location>
        <begin position="167"/>
        <end position="169"/>
    </location>
    <ligand>
        <name>ATP</name>
        <dbReference type="ChEBI" id="CHEBI:30616"/>
    </ligand>
</feature>
<comment type="subunit">
    <text evidence="6">Forms polymers.</text>
</comment>
<comment type="similarity">
    <text evidence="5 6">Belongs to the FtsA/MreB family.</text>
</comment>
<dbReference type="SUPFAM" id="SSF53067">
    <property type="entry name" value="Actin-like ATPase domain"/>
    <property type="match status" value="2"/>
</dbReference>
<keyword evidence="1 6" id="KW-0963">Cytoplasm</keyword>
<keyword evidence="2 6" id="KW-0547">Nucleotide-binding</keyword>
<reference evidence="7" key="2">
    <citation type="journal article" date="2021" name="Microbiome">
        <title>Successional dynamics and alternative stable states in a saline activated sludge microbial community over 9 years.</title>
        <authorList>
            <person name="Wang Y."/>
            <person name="Ye J."/>
            <person name="Ju F."/>
            <person name="Liu L."/>
            <person name="Boyd J.A."/>
            <person name="Deng Y."/>
            <person name="Parks D.H."/>
            <person name="Jiang X."/>
            <person name="Yin X."/>
            <person name="Woodcroft B.J."/>
            <person name="Tyson G.W."/>
            <person name="Hugenholtz P."/>
            <person name="Polz M.F."/>
            <person name="Zhang T."/>
        </authorList>
    </citation>
    <scope>NUCLEOTIDE SEQUENCE</scope>
    <source>
        <strain evidence="7">HKST-UBA79</strain>
    </source>
</reference>
<evidence type="ECO:0000256" key="6">
    <source>
        <dbReference type="HAMAP-Rule" id="MF_02207"/>
    </source>
</evidence>
<proteinExistence type="inferred from homology"/>
<feature type="binding site" evidence="6">
    <location>
        <begin position="215"/>
        <end position="218"/>
    </location>
    <ligand>
        <name>ATP</name>
        <dbReference type="ChEBI" id="CHEBI:30616"/>
    </ligand>
</feature>
<dbReference type="HAMAP" id="MF_02207">
    <property type="entry name" value="MreB"/>
    <property type="match status" value="1"/>
</dbReference>
<dbReference type="PANTHER" id="PTHR42749:SF1">
    <property type="entry name" value="CELL SHAPE-DETERMINING PROTEIN MREB"/>
    <property type="match status" value="1"/>
</dbReference>
<comment type="caution">
    <text evidence="7">The sequence shown here is derived from an EMBL/GenBank/DDBJ whole genome shotgun (WGS) entry which is preliminary data.</text>
</comment>
<evidence type="ECO:0000256" key="4">
    <source>
        <dbReference type="ARBA" id="ARBA00022960"/>
    </source>
</evidence>
<dbReference type="GO" id="GO:0000902">
    <property type="term" value="P:cell morphogenesis"/>
    <property type="evidence" value="ECO:0007669"/>
    <property type="project" value="InterPro"/>
</dbReference>
<comment type="function">
    <text evidence="6">Forms membrane-associated dynamic filaments that are essential for cell shape determination. Acts by regulating cell wall synthesis and cell elongation, and thus cell shape. A feedback loop between cell geometry and MreB localization may maintain elongated cell shape by targeting cell wall growth to regions of negative cell wall curvature.</text>
</comment>